<reference evidence="1 2" key="1">
    <citation type="journal article" date="2010" name="Nature">
        <title>Genome sequencing and analysis of the model grass Brachypodium distachyon.</title>
        <authorList>
            <consortium name="International Brachypodium Initiative"/>
        </authorList>
    </citation>
    <scope>NUCLEOTIDE SEQUENCE [LARGE SCALE GENOMIC DNA]</scope>
    <source>
        <strain evidence="1 2">Bd21</strain>
    </source>
</reference>
<dbReference type="Gramene" id="KQK06378">
    <property type="protein sequence ID" value="KQK06378"/>
    <property type="gene ID" value="BRADI_2g26069v3"/>
</dbReference>
<dbReference type="EMBL" id="CM000881">
    <property type="protein sequence ID" value="KQK06378.1"/>
    <property type="molecule type" value="Genomic_DNA"/>
</dbReference>
<organism evidence="1">
    <name type="scientific">Brachypodium distachyon</name>
    <name type="common">Purple false brome</name>
    <name type="synonym">Trachynia distachya</name>
    <dbReference type="NCBI Taxonomy" id="15368"/>
    <lineage>
        <taxon>Eukaryota</taxon>
        <taxon>Viridiplantae</taxon>
        <taxon>Streptophyta</taxon>
        <taxon>Embryophyta</taxon>
        <taxon>Tracheophyta</taxon>
        <taxon>Spermatophyta</taxon>
        <taxon>Magnoliopsida</taxon>
        <taxon>Liliopsida</taxon>
        <taxon>Poales</taxon>
        <taxon>Poaceae</taxon>
        <taxon>BOP clade</taxon>
        <taxon>Pooideae</taxon>
        <taxon>Stipodae</taxon>
        <taxon>Brachypodieae</taxon>
        <taxon>Brachypodium</taxon>
    </lineage>
</organism>
<evidence type="ECO:0000313" key="2">
    <source>
        <dbReference type="EnsemblPlants" id="KQK06378"/>
    </source>
</evidence>
<proteinExistence type="predicted"/>
<reference evidence="2" key="3">
    <citation type="submission" date="2018-08" db="UniProtKB">
        <authorList>
            <consortium name="EnsemblPlants"/>
        </authorList>
    </citation>
    <scope>IDENTIFICATION</scope>
    <source>
        <strain evidence="2">cv. Bd21</strain>
    </source>
</reference>
<name>A0A0Q3QYZ7_BRADI</name>
<gene>
    <name evidence="1" type="ORF">BRADI_2g26069v3</name>
</gene>
<evidence type="ECO:0000313" key="3">
    <source>
        <dbReference type="Proteomes" id="UP000008810"/>
    </source>
</evidence>
<sequence length="74" mass="8820">MCKLGRWPAERCSYGTQLIWCKILCFPYTTAKRCSRRNFQDLGFQSRFQHHSISIFVMLGFLKLLIKHRFSIFG</sequence>
<accession>A0A0Q3QYZ7</accession>
<protein>
    <submittedName>
        <fullName evidence="1 2">Uncharacterized protein</fullName>
    </submittedName>
</protein>
<dbReference type="Proteomes" id="UP000008810">
    <property type="component" value="Chromosome 2"/>
</dbReference>
<dbReference type="AlphaFoldDB" id="A0A0Q3QYZ7"/>
<reference evidence="1" key="2">
    <citation type="submission" date="2017-06" db="EMBL/GenBank/DDBJ databases">
        <title>WGS assembly of Brachypodium distachyon.</title>
        <authorList>
            <consortium name="The International Brachypodium Initiative"/>
            <person name="Lucas S."/>
            <person name="Harmon-Smith M."/>
            <person name="Lail K."/>
            <person name="Tice H."/>
            <person name="Grimwood J."/>
            <person name="Bruce D."/>
            <person name="Barry K."/>
            <person name="Shu S."/>
            <person name="Lindquist E."/>
            <person name="Wang M."/>
            <person name="Pitluck S."/>
            <person name="Vogel J.P."/>
            <person name="Garvin D.F."/>
            <person name="Mockler T.C."/>
            <person name="Schmutz J."/>
            <person name="Rokhsar D."/>
            <person name="Bevan M.W."/>
        </authorList>
    </citation>
    <scope>NUCLEOTIDE SEQUENCE</scope>
    <source>
        <strain evidence="1">Bd21</strain>
    </source>
</reference>
<keyword evidence="3" id="KW-1185">Reference proteome</keyword>
<dbReference type="InParanoid" id="A0A0Q3QYZ7"/>
<dbReference type="EnsemblPlants" id="KQK06378">
    <property type="protein sequence ID" value="KQK06378"/>
    <property type="gene ID" value="BRADI_2g26069v3"/>
</dbReference>
<evidence type="ECO:0000313" key="1">
    <source>
        <dbReference type="EMBL" id="KQK06378.1"/>
    </source>
</evidence>